<keyword evidence="1" id="KW-0472">Membrane</keyword>
<dbReference type="EMBL" id="JAAZWO010000003">
    <property type="protein sequence ID" value="MBC2396754.1"/>
    <property type="molecule type" value="Genomic_DNA"/>
</dbReference>
<feature type="transmembrane region" description="Helical" evidence="1">
    <location>
        <begin position="68"/>
        <end position="86"/>
    </location>
</feature>
<evidence type="ECO:0008006" key="4">
    <source>
        <dbReference type="Google" id="ProtNLM"/>
    </source>
</evidence>
<feature type="transmembrane region" description="Helical" evidence="1">
    <location>
        <begin position="92"/>
        <end position="117"/>
    </location>
</feature>
<evidence type="ECO:0000256" key="1">
    <source>
        <dbReference type="SAM" id="Phobius"/>
    </source>
</evidence>
<keyword evidence="3" id="KW-1185">Reference proteome</keyword>
<feature type="transmembrane region" description="Helical" evidence="1">
    <location>
        <begin position="7"/>
        <end position="27"/>
    </location>
</feature>
<dbReference type="RefSeq" id="WP_035146530.1">
    <property type="nucleotide sequence ID" value="NZ_JAAZWO010000003.1"/>
</dbReference>
<accession>A0A923E7Z4</accession>
<protein>
    <recommendedName>
        <fullName evidence="4">DUF3021 domain-containing protein</fullName>
    </recommendedName>
</protein>
<name>A0A923E7Z4_CLOTT</name>
<sequence>MKRINQYIYGGCIAYTVASIISIAIHLMEHIETFQVKSHIGMIIIIILAQTILYFMENLQIKSEVAHIVLELLTIILITFTAGIPLKLIKNYSIHGVLEVITIILITYAITIITLYLNSKVDAEYINKKLKEHG</sequence>
<reference evidence="2 3" key="1">
    <citation type="submission" date="2020-04" db="EMBL/GenBank/DDBJ databases">
        <title>Genomic insights into acetone-butanol-ethanol (ABE) fermentation by sequencing solventogenic clostridia strains.</title>
        <authorList>
            <person name="Brown S."/>
        </authorList>
    </citation>
    <scope>NUCLEOTIDE SEQUENCE [LARGE SCALE GENOMIC DNA]</scope>
    <source>
        <strain evidence="2 3">DJ011</strain>
    </source>
</reference>
<organism evidence="2 3">
    <name type="scientific">Clostridium tetanomorphum</name>
    <dbReference type="NCBI Taxonomy" id="1553"/>
    <lineage>
        <taxon>Bacteria</taxon>
        <taxon>Bacillati</taxon>
        <taxon>Bacillota</taxon>
        <taxon>Clostridia</taxon>
        <taxon>Eubacteriales</taxon>
        <taxon>Clostridiaceae</taxon>
        <taxon>Clostridium</taxon>
    </lineage>
</organism>
<dbReference type="AlphaFoldDB" id="A0A923E7Z4"/>
<evidence type="ECO:0000313" key="2">
    <source>
        <dbReference type="EMBL" id="MBC2396754.1"/>
    </source>
</evidence>
<proteinExistence type="predicted"/>
<keyword evidence="1" id="KW-0812">Transmembrane</keyword>
<keyword evidence="1" id="KW-1133">Transmembrane helix</keyword>
<comment type="caution">
    <text evidence="2">The sequence shown here is derived from an EMBL/GenBank/DDBJ whole genome shotgun (WGS) entry which is preliminary data.</text>
</comment>
<feature type="transmembrane region" description="Helical" evidence="1">
    <location>
        <begin position="39"/>
        <end position="56"/>
    </location>
</feature>
<dbReference type="Proteomes" id="UP000563151">
    <property type="component" value="Unassembled WGS sequence"/>
</dbReference>
<evidence type="ECO:0000313" key="3">
    <source>
        <dbReference type="Proteomes" id="UP000563151"/>
    </source>
</evidence>
<gene>
    <name evidence="2" type="ORF">HGG79_03020</name>
</gene>